<dbReference type="Proteomes" id="UP001054945">
    <property type="component" value="Unassembled WGS sequence"/>
</dbReference>
<reference evidence="2 3" key="1">
    <citation type="submission" date="2021-06" db="EMBL/GenBank/DDBJ databases">
        <title>Caerostris extrusa draft genome.</title>
        <authorList>
            <person name="Kono N."/>
            <person name="Arakawa K."/>
        </authorList>
    </citation>
    <scope>NUCLEOTIDE SEQUENCE [LARGE SCALE GENOMIC DNA]</scope>
</reference>
<evidence type="ECO:0000313" key="3">
    <source>
        <dbReference type="Proteomes" id="UP001054945"/>
    </source>
</evidence>
<name>A0AAV4QAN6_CAEEX</name>
<sequence length="102" mass="11667">MDEEISSPNDGCQISAKSFTQTMDEEYHLQVIDGRLIQSLLLKQWMRNIISSDRRQISAAKSFVNEEISSPKDGRQMSAKSFFMNEGISSSKDRRQRSAKSF</sequence>
<protein>
    <submittedName>
        <fullName evidence="2">Uncharacterized protein</fullName>
    </submittedName>
</protein>
<evidence type="ECO:0000256" key="1">
    <source>
        <dbReference type="SAM" id="MobiDB-lite"/>
    </source>
</evidence>
<proteinExistence type="predicted"/>
<dbReference type="EMBL" id="BPLR01005935">
    <property type="protein sequence ID" value="GIY06175.1"/>
    <property type="molecule type" value="Genomic_DNA"/>
</dbReference>
<evidence type="ECO:0000313" key="2">
    <source>
        <dbReference type="EMBL" id="GIY06175.1"/>
    </source>
</evidence>
<feature type="region of interest" description="Disordered" evidence="1">
    <location>
        <begin position="67"/>
        <end position="102"/>
    </location>
</feature>
<accession>A0AAV4QAN6</accession>
<keyword evidence="3" id="KW-1185">Reference proteome</keyword>
<organism evidence="2 3">
    <name type="scientific">Caerostris extrusa</name>
    <name type="common">Bark spider</name>
    <name type="synonym">Caerostris bankana</name>
    <dbReference type="NCBI Taxonomy" id="172846"/>
    <lineage>
        <taxon>Eukaryota</taxon>
        <taxon>Metazoa</taxon>
        <taxon>Ecdysozoa</taxon>
        <taxon>Arthropoda</taxon>
        <taxon>Chelicerata</taxon>
        <taxon>Arachnida</taxon>
        <taxon>Araneae</taxon>
        <taxon>Araneomorphae</taxon>
        <taxon>Entelegynae</taxon>
        <taxon>Araneoidea</taxon>
        <taxon>Araneidae</taxon>
        <taxon>Caerostris</taxon>
    </lineage>
</organism>
<dbReference type="AlphaFoldDB" id="A0AAV4QAN6"/>
<gene>
    <name evidence="2" type="ORF">CEXT_137921</name>
</gene>
<comment type="caution">
    <text evidence="2">The sequence shown here is derived from an EMBL/GenBank/DDBJ whole genome shotgun (WGS) entry which is preliminary data.</text>
</comment>